<dbReference type="InterPro" id="IPR016181">
    <property type="entry name" value="Acyl_CoA_acyltransferase"/>
</dbReference>
<reference evidence="3 4" key="2">
    <citation type="journal article" date="2020" name="Microbiol. Resour. Announc.">
        <title>Antarctic desert soil bacteria exhibit high novel natural product potential, evaluated through long-read genome sequencing and comparative genomics.</title>
        <authorList>
            <person name="Benaud N."/>
            <person name="Edwards R.J."/>
            <person name="Amos T.G."/>
            <person name="D'Agostino P.M."/>
            <person name="Gutierrez-Chavez C."/>
            <person name="Montgomery K."/>
            <person name="Nicetic I."/>
            <person name="Ferrari B.C."/>
        </authorList>
    </citation>
    <scope>NUCLEOTIDE SEQUENCE [LARGE SCALE GENOMIC DNA]</scope>
    <source>
        <strain evidence="3 4">SPB151</strain>
    </source>
</reference>
<organism evidence="3 4">
    <name type="scientific">Kribbella qitaiheensis</name>
    <dbReference type="NCBI Taxonomy" id="1544730"/>
    <lineage>
        <taxon>Bacteria</taxon>
        <taxon>Bacillati</taxon>
        <taxon>Actinomycetota</taxon>
        <taxon>Actinomycetes</taxon>
        <taxon>Propionibacteriales</taxon>
        <taxon>Kribbellaceae</taxon>
        <taxon>Kribbella</taxon>
    </lineage>
</organism>
<dbReference type="PANTHER" id="PTHR43792:SF1">
    <property type="entry name" value="N-ACETYLTRANSFERASE DOMAIN-CONTAINING PROTEIN"/>
    <property type="match status" value="1"/>
</dbReference>
<dbReference type="AlphaFoldDB" id="A0A7G6X5S2"/>
<name>A0A7G6X5S2_9ACTN</name>
<keyword evidence="4" id="KW-1185">Reference proteome</keyword>
<dbReference type="InterPro" id="IPR000182">
    <property type="entry name" value="GNAT_dom"/>
</dbReference>
<dbReference type="Pfam" id="PF13302">
    <property type="entry name" value="Acetyltransf_3"/>
    <property type="match status" value="1"/>
</dbReference>
<dbReference type="PROSITE" id="PS51186">
    <property type="entry name" value="GNAT"/>
    <property type="match status" value="1"/>
</dbReference>
<evidence type="ECO:0000259" key="2">
    <source>
        <dbReference type="PROSITE" id="PS51186"/>
    </source>
</evidence>
<reference evidence="4" key="1">
    <citation type="submission" date="2019-09" db="EMBL/GenBank/DDBJ databases">
        <title>Antimicrobial potential of Antarctic Bacteria.</title>
        <authorList>
            <person name="Benaud N."/>
            <person name="Edwards R.J."/>
            <person name="Ferrari B.C."/>
        </authorList>
    </citation>
    <scope>NUCLEOTIDE SEQUENCE [LARGE SCALE GENOMIC DNA]</scope>
    <source>
        <strain evidence="4">SPB151</strain>
    </source>
</reference>
<evidence type="ECO:0000313" key="4">
    <source>
        <dbReference type="Proteomes" id="UP000515563"/>
    </source>
</evidence>
<feature type="region of interest" description="Disordered" evidence="1">
    <location>
        <begin position="1"/>
        <end position="23"/>
    </location>
</feature>
<proteinExistence type="predicted"/>
<feature type="domain" description="N-acetyltransferase" evidence="2">
    <location>
        <begin position="32"/>
        <end position="189"/>
    </location>
</feature>
<dbReference type="Gene3D" id="3.40.630.30">
    <property type="match status" value="1"/>
</dbReference>
<evidence type="ECO:0000256" key="1">
    <source>
        <dbReference type="SAM" id="MobiDB-lite"/>
    </source>
</evidence>
<keyword evidence="3" id="KW-0808">Transferase</keyword>
<protein>
    <submittedName>
        <fullName evidence="3">GNAT family N-acetyltransferase</fullName>
    </submittedName>
</protein>
<dbReference type="SUPFAM" id="SSF55729">
    <property type="entry name" value="Acyl-CoA N-acyltransferases (Nat)"/>
    <property type="match status" value="1"/>
</dbReference>
<gene>
    <name evidence="3" type="ORF">F1D05_31265</name>
</gene>
<dbReference type="PANTHER" id="PTHR43792">
    <property type="entry name" value="GNAT FAMILY, PUTATIVE (AFU_ORTHOLOGUE AFUA_3G00765)-RELATED-RELATED"/>
    <property type="match status" value="1"/>
</dbReference>
<accession>A0A7G6X5S2</accession>
<dbReference type="EMBL" id="CP043661">
    <property type="protein sequence ID" value="QNE21587.1"/>
    <property type="molecule type" value="Genomic_DNA"/>
</dbReference>
<dbReference type="KEGG" id="kqi:F1D05_31265"/>
<dbReference type="GO" id="GO:0016747">
    <property type="term" value="F:acyltransferase activity, transferring groups other than amino-acyl groups"/>
    <property type="evidence" value="ECO:0007669"/>
    <property type="project" value="InterPro"/>
</dbReference>
<dbReference type="InterPro" id="IPR051531">
    <property type="entry name" value="N-acetyltransferase"/>
</dbReference>
<sequence>MDRLHSHLPPNLPPPRRHSRPTRPVILETERLRLVPLGPEHAVDLWSVYSDPEVARYVGGESLTPESTREQTERWARAWDERGHSQSAVIWRETGELLGRIGLSFWPEWNETELGYALSRAAQGRGIAQEGARAWIDWATTNLADDHLIAVINPHNTPSTRLAERLGFTPDRPETVRDVEVVIHRLTFPR</sequence>
<evidence type="ECO:0000313" key="3">
    <source>
        <dbReference type="EMBL" id="QNE21587.1"/>
    </source>
</evidence>
<dbReference type="Proteomes" id="UP000515563">
    <property type="component" value="Chromosome"/>
</dbReference>